<sequence>MRLGVFDPRSLSALFLCVAPFPFAGRNSTPRPHPIPHAKLSLVPSQIVKLVGSRLTTSTSKHPLRSSPQPYALPQKCTQRRPLEISTAEFEQVRDQVYSLFASTKRAKRGHLVRVYFPFPHNTLHPRQYDLHTASNLQYWRRYT</sequence>
<dbReference type="Proteomes" id="UP000235672">
    <property type="component" value="Unassembled WGS sequence"/>
</dbReference>
<accession>A0A2J6PG68</accession>
<evidence type="ECO:0000313" key="1">
    <source>
        <dbReference type="EMBL" id="PMD12896.1"/>
    </source>
</evidence>
<reference evidence="1 2" key="1">
    <citation type="submission" date="2016-05" db="EMBL/GenBank/DDBJ databases">
        <title>A degradative enzymes factory behind the ericoid mycorrhizal symbiosis.</title>
        <authorList>
            <consortium name="DOE Joint Genome Institute"/>
            <person name="Martino E."/>
            <person name="Morin E."/>
            <person name="Grelet G."/>
            <person name="Kuo A."/>
            <person name="Kohler A."/>
            <person name="Daghino S."/>
            <person name="Barry K."/>
            <person name="Choi C."/>
            <person name="Cichocki N."/>
            <person name="Clum A."/>
            <person name="Copeland A."/>
            <person name="Hainaut M."/>
            <person name="Haridas S."/>
            <person name="Labutti K."/>
            <person name="Lindquist E."/>
            <person name="Lipzen A."/>
            <person name="Khouja H.-R."/>
            <person name="Murat C."/>
            <person name="Ohm R."/>
            <person name="Olson A."/>
            <person name="Spatafora J."/>
            <person name="Veneault-Fourrey C."/>
            <person name="Henrissat B."/>
            <person name="Grigoriev I."/>
            <person name="Martin F."/>
            <person name="Perotto S."/>
        </authorList>
    </citation>
    <scope>NUCLEOTIDE SEQUENCE [LARGE SCALE GENOMIC DNA]</scope>
    <source>
        <strain evidence="1 2">UAMH 7357</strain>
    </source>
</reference>
<keyword evidence="2" id="KW-1185">Reference proteome</keyword>
<dbReference type="AlphaFoldDB" id="A0A2J6PG68"/>
<name>A0A2J6PG68_9HELO</name>
<organism evidence="1 2">
    <name type="scientific">Hyaloscypha hepaticicola</name>
    <dbReference type="NCBI Taxonomy" id="2082293"/>
    <lineage>
        <taxon>Eukaryota</taxon>
        <taxon>Fungi</taxon>
        <taxon>Dikarya</taxon>
        <taxon>Ascomycota</taxon>
        <taxon>Pezizomycotina</taxon>
        <taxon>Leotiomycetes</taxon>
        <taxon>Helotiales</taxon>
        <taxon>Hyaloscyphaceae</taxon>
        <taxon>Hyaloscypha</taxon>
    </lineage>
</organism>
<dbReference type="EMBL" id="KZ613540">
    <property type="protein sequence ID" value="PMD12896.1"/>
    <property type="molecule type" value="Genomic_DNA"/>
</dbReference>
<protein>
    <submittedName>
        <fullName evidence="1">Uncharacterized protein</fullName>
    </submittedName>
</protein>
<proteinExistence type="predicted"/>
<gene>
    <name evidence="1" type="ORF">NA56DRAFT_451974</name>
</gene>
<evidence type="ECO:0000313" key="2">
    <source>
        <dbReference type="Proteomes" id="UP000235672"/>
    </source>
</evidence>